<dbReference type="Proteomes" id="UP000294581">
    <property type="component" value="Unassembled WGS sequence"/>
</dbReference>
<feature type="transmembrane region" description="Helical" evidence="6">
    <location>
        <begin position="206"/>
        <end position="225"/>
    </location>
</feature>
<evidence type="ECO:0000313" key="8">
    <source>
        <dbReference type="EMBL" id="TDY43057.1"/>
    </source>
</evidence>
<keyword evidence="3 6" id="KW-0812">Transmembrane</keyword>
<keyword evidence="2" id="KW-0813">Transport</keyword>
<feature type="transmembrane region" description="Helical" evidence="6">
    <location>
        <begin position="371"/>
        <end position="395"/>
    </location>
</feature>
<keyword evidence="5 6" id="KW-0472">Membrane</keyword>
<dbReference type="EMBL" id="SORF01000012">
    <property type="protein sequence ID" value="TDY43057.1"/>
    <property type="molecule type" value="Genomic_DNA"/>
</dbReference>
<feature type="transmembrane region" description="Helical" evidence="6">
    <location>
        <begin position="111"/>
        <end position="131"/>
    </location>
</feature>
<feature type="transmembrane region" description="Helical" evidence="6">
    <location>
        <begin position="87"/>
        <end position="105"/>
    </location>
</feature>
<accession>A0A4V3HE08</accession>
<feature type="transmembrane region" description="Helical" evidence="6">
    <location>
        <begin position="143"/>
        <end position="165"/>
    </location>
</feature>
<dbReference type="PANTHER" id="PTHR42718">
    <property type="entry name" value="MAJOR FACILITATOR SUPERFAMILY MULTIDRUG TRANSPORTER MFSC"/>
    <property type="match status" value="1"/>
</dbReference>
<evidence type="ECO:0000256" key="4">
    <source>
        <dbReference type="ARBA" id="ARBA00022989"/>
    </source>
</evidence>
<sequence length="553" mass="59143">MNHSPASGPGGIHGWRLVAICSLTMFAFGPQYVLNVSFIFNQGLIQNTFASGTNALTIPSTLSNLAFAACVPIGPVLTRKFGLRHTYLSLVLMFLLGSIVAAVSPTMPALVIGRLLQGLSAGSLFLTILPVSLTSFPNAIRNWFLLLAIGGLFGASAFGTFFGALTISWDAWRWLFVLCGIAPIFCFVVGLIALPREHVHEHHQPFDIWGAIVLAATILVALFPLIHLKSMGIGSLWVWPFFLLAAVLFALFVFIELHTAAPLVHYRAVRMPKQIFGFLMAVMSHIGLILALIGGIEFLRAIKGASFADIVHFSIWFVCGVVIVALLAVLLYDLAGAGTLGIAGSLVVLLIAWKWHAASGHVSYGVLGFEFASAATCIGLVLIAGALGTALAGDIHEARWRSGFLHFHRNLLGAFIAPFAAWFLTKESTIQYEQLRSHISLADPLVNAQLISIAQHLMANGTPEAQAQQLAVAFVLSNAQQASLLSALHGLFIILFIVGCLMLLSSIGMAITGKGRALVQRQKPLTAPQHLGESLPAPVLHHAAISNEGSTHA</sequence>
<organism evidence="8 9">
    <name type="scientific">Alicyclobacillus sacchari</name>
    <dbReference type="NCBI Taxonomy" id="392010"/>
    <lineage>
        <taxon>Bacteria</taxon>
        <taxon>Bacillati</taxon>
        <taxon>Bacillota</taxon>
        <taxon>Bacilli</taxon>
        <taxon>Bacillales</taxon>
        <taxon>Alicyclobacillaceae</taxon>
        <taxon>Alicyclobacillus</taxon>
    </lineage>
</organism>
<reference evidence="8 9" key="1">
    <citation type="submission" date="2019-03" db="EMBL/GenBank/DDBJ databases">
        <title>Genomic Encyclopedia of Type Strains, Phase IV (KMG-IV): sequencing the most valuable type-strain genomes for metagenomic binning, comparative biology and taxonomic classification.</title>
        <authorList>
            <person name="Goeker M."/>
        </authorList>
    </citation>
    <scope>NUCLEOTIDE SEQUENCE [LARGE SCALE GENOMIC DNA]</scope>
    <source>
        <strain evidence="8 9">DSM 17974</strain>
    </source>
</reference>
<evidence type="ECO:0000259" key="7">
    <source>
        <dbReference type="PROSITE" id="PS50850"/>
    </source>
</evidence>
<feature type="transmembrane region" description="Helical" evidence="6">
    <location>
        <begin position="487"/>
        <end position="511"/>
    </location>
</feature>
<evidence type="ECO:0000256" key="5">
    <source>
        <dbReference type="ARBA" id="ARBA00023136"/>
    </source>
</evidence>
<evidence type="ECO:0000256" key="3">
    <source>
        <dbReference type="ARBA" id="ARBA00022692"/>
    </source>
</evidence>
<feature type="transmembrane region" description="Helical" evidence="6">
    <location>
        <begin position="407"/>
        <end position="425"/>
    </location>
</feature>
<proteinExistence type="predicted"/>
<evidence type="ECO:0000313" key="9">
    <source>
        <dbReference type="Proteomes" id="UP000294581"/>
    </source>
</evidence>
<feature type="transmembrane region" description="Helical" evidence="6">
    <location>
        <begin position="171"/>
        <end position="194"/>
    </location>
</feature>
<dbReference type="InterPro" id="IPR036259">
    <property type="entry name" value="MFS_trans_sf"/>
</dbReference>
<dbReference type="SUPFAM" id="SSF103473">
    <property type="entry name" value="MFS general substrate transporter"/>
    <property type="match status" value="1"/>
</dbReference>
<feature type="transmembrane region" description="Helical" evidence="6">
    <location>
        <begin position="237"/>
        <end position="255"/>
    </location>
</feature>
<keyword evidence="9" id="KW-1185">Reference proteome</keyword>
<comment type="subcellular location">
    <subcellularLocation>
        <location evidence="1">Cell membrane</location>
        <topology evidence="1">Multi-pass membrane protein</topology>
    </subcellularLocation>
</comment>
<dbReference type="PANTHER" id="PTHR42718:SF9">
    <property type="entry name" value="MAJOR FACILITATOR SUPERFAMILY MULTIDRUG TRANSPORTER MFSC"/>
    <property type="match status" value="1"/>
</dbReference>
<keyword evidence="4 6" id="KW-1133">Transmembrane helix</keyword>
<feature type="domain" description="Major facilitator superfamily (MFS) profile" evidence="7">
    <location>
        <begin position="17"/>
        <end position="429"/>
    </location>
</feature>
<dbReference type="GO" id="GO:0005886">
    <property type="term" value="C:plasma membrane"/>
    <property type="evidence" value="ECO:0007669"/>
    <property type="project" value="UniProtKB-SubCell"/>
</dbReference>
<evidence type="ECO:0000256" key="6">
    <source>
        <dbReference type="SAM" id="Phobius"/>
    </source>
</evidence>
<feature type="transmembrane region" description="Helical" evidence="6">
    <location>
        <begin position="310"/>
        <end position="332"/>
    </location>
</feature>
<gene>
    <name evidence="8" type="ORF">C7445_11241</name>
</gene>
<dbReference type="RefSeq" id="WP_134160493.1">
    <property type="nucleotide sequence ID" value="NZ_SORF01000012.1"/>
</dbReference>
<name>A0A4V3HE08_9BACL</name>
<protein>
    <submittedName>
        <fullName evidence="8">MFS transporter</fullName>
    </submittedName>
</protein>
<dbReference type="Gene3D" id="1.20.1250.20">
    <property type="entry name" value="MFS general substrate transporter like domains"/>
    <property type="match status" value="1"/>
</dbReference>
<dbReference type="PROSITE" id="PS50850">
    <property type="entry name" value="MFS"/>
    <property type="match status" value="1"/>
</dbReference>
<dbReference type="OrthoDB" id="2370008at2"/>
<feature type="transmembrane region" description="Helical" evidence="6">
    <location>
        <begin position="339"/>
        <end position="356"/>
    </location>
</feature>
<feature type="transmembrane region" description="Helical" evidence="6">
    <location>
        <begin position="275"/>
        <end position="298"/>
    </location>
</feature>
<dbReference type="GO" id="GO:0022857">
    <property type="term" value="F:transmembrane transporter activity"/>
    <property type="evidence" value="ECO:0007669"/>
    <property type="project" value="InterPro"/>
</dbReference>
<dbReference type="InterPro" id="IPR011701">
    <property type="entry name" value="MFS"/>
</dbReference>
<evidence type="ECO:0000256" key="1">
    <source>
        <dbReference type="ARBA" id="ARBA00004651"/>
    </source>
</evidence>
<evidence type="ECO:0000256" key="2">
    <source>
        <dbReference type="ARBA" id="ARBA00022448"/>
    </source>
</evidence>
<dbReference type="InterPro" id="IPR020846">
    <property type="entry name" value="MFS_dom"/>
</dbReference>
<dbReference type="AlphaFoldDB" id="A0A4V3HE08"/>
<feature type="transmembrane region" description="Helical" evidence="6">
    <location>
        <begin position="12"/>
        <end position="34"/>
    </location>
</feature>
<dbReference type="Pfam" id="PF07690">
    <property type="entry name" value="MFS_1"/>
    <property type="match status" value="1"/>
</dbReference>
<comment type="caution">
    <text evidence="8">The sequence shown here is derived from an EMBL/GenBank/DDBJ whole genome shotgun (WGS) entry which is preliminary data.</text>
</comment>